<dbReference type="Proteomes" id="UP000555448">
    <property type="component" value="Unassembled WGS sequence"/>
</dbReference>
<evidence type="ECO:0000256" key="3">
    <source>
        <dbReference type="ARBA" id="ARBA00022692"/>
    </source>
</evidence>
<evidence type="ECO:0000256" key="6">
    <source>
        <dbReference type="SAM" id="Phobius"/>
    </source>
</evidence>
<feature type="transmembrane region" description="Helical" evidence="6">
    <location>
        <begin position="284"/>
        <end position="304"/>
    </location>
</feature>
<protein>
    <submittedName>
        <fullName evidence="8">Sugar phosphate permease</fullName>
    </submittedName>
</protein>
<gene>
    <name evidence="8" type="ORF">HNO88_001644</name>
</gene>
<sequence length="432" mass="46563">MTTVALNAADQPASTTAYGKIAWRVLPFLLLCYLAAYIDRVNIGFAKLQMSSDLGFSEAAYGLGAGIFFIGYSIFEVPSNLMLHKVGARRWIARILVSWAIVSAGFSFVQTETHFYILRFLLGVAEAGFAPGALLYLTYWFPAARRSRANSIMFLAIPLAGMIGAPLSGLIMEKMAGVAAWEGWRWMFVIEAVPALVAGLVTFRFLPDRPQDVDWLTAEEKRQVLDDLAEDAGARTDHLSVRQFLADKRLWLLCAIYFAVVMGQYAITFWLPTIIRNAGAATPLMNGLLTGLPFLASMVAILAFSFSADKHRERRWHLIAPMVVGAVALTIASFVPENLTLSIMLLSVAAAGMLSATVMFWSLPPAFLGGVWAAAGIGGINAIGNVAGFVSPYVIGSLVSASGDLRLGLYAITAAVLIGAALVLRVPTSANR</sequence>
<comment type="subcellular location">
    <subcellularLocation>
        <location evidence="1">Membrane</location>
        <topology evidence="1">Multi-pass membrane protein</topology>
    </subcellularLocation>
</comment>
<feature type="transmembrane region" description="Helical" evidence="6">
    <location>
        <begin position="316"/>
        <end position="335"/>
    </location>
</feature>
<feature type="transmembrane region" description="Helical" evidence="6">
    <location>
        <begin position="184"/>
        <end position="206"/>
    </location>
</feature>
<dbReference type="PROSITE" id="PS50850">
    <property type="entry name" value="MFS"/>
    <property type="match status" value="1"/>
</dbReference>
<feature type="domain" description="Major facilitator superfamily (MFS) profile" evidence="7">
    <location>
        <begin position="25"/>
        <end position="431"/>
    </location>
</feature>
<dbReference type="RefSeq" id="WP_184243882.1">
    <property type="nucleotide sequence ID" value="NZ_JACHLR010000005.1"/>
</dbReference>
<accession>A0A7W7K8R6</accession>
<keyword evidence="4 6" id="KW-1133">Transmembrane helix</keyword>
<dbReference type="InterPro" id="IPR020846">
    <property type="entry name" value="MFS_dom"/>
</dbReference>
<dbReference type="SUPFAM" id="SSF103473">
    <property type="entry name" value="MFS general substrate transporter"/>
    <property type="match status" value="1"/>
</dbReference>
<feature type="transmembrane region" description="Helical" evidence="6">
    <location>
        <begin position="116"/>
        <end position="140"/>
    </location>
</feature>
<feature type="transmembrane region" description="Helical" evidence="6">
    <location>
        <begin position="407"/>
        <end position="426"/>
    </location>
</feature>
<evidence type="ECO:0000313" key="9">
    <source>
        <dbReference type="Proteomes" id="UP000555448"/>
    </source>
</evidence>
<name>A0A7W7K8R6_9SPHN</name>
<dbReference type="Gene3D" id="1.20.1250.20">
    <property type="entry name" value="MFS general substrate transporter like domains"/>
    <property type="match status" value="2"/>
</dbReference>
<keyword evidence="2" id="KW-0813">Transport</keyword>
<dbReference type="PANTHER" id="PTHR43791:SF36">
    <property type="entry name" value="TRANSPORTER, PUTATIVE (AFU_ORTHOLOGUE AFUA_6G08340)-RELATED"/>
    <property type="match status" value="1"/>
</dbReference>
<proteinExistence type="predicted"/>
<dbReference type="PANTHER" id="PTHR43791">
    <property type="entry name" value="PERMEASE-RELATED"/>
    <property type="match status" value="1"/>
</dbReference>
<evidence type="ECO:0000313" key="8">
    <source>
        <dbReference type="EMBL" id="MBB4858325.1"/>
    </source>
</evidence>
<evidence type="ECO:0000256" key="2">
    <source>
        <dbReference type="ARBA" id="ARBA00022448"/>
    </source>
</evidence>
<evidence type="ECO:0000256" key="1">
    <source>
        <dbReference type="ARBA" id="ARBA00004141"/>
    </source>
</evidence>
<evidence type="ECO:0000256" key="4">
    <source>
        <dbReference type="ARBA" id="ARBA00022989"/>
    </source>
</evidence>
<organism evidence="8 9">
    <name type="scientific">Novosphingobium chloroacetimidivorans</name>
    <dbReference type="NCBI Taxonomy" id="1428314"/>
    <lineage>
        <taxon>Bacteria</taxon>
        <taxon>Pseudomonadati</taxon>
        <taxon>Pseudomonadota</taxon>
        <taxon>Alphaproteobacteria</taxon>
        <taxon>Sphingomonadales</taxon>
        <taxon>Sphingomonadaceae</taxon>
        <taxon>Novosphingobium</taxon>
    </lineage>
</organism>
<feature type="transmembrane region" description="Helical" evidence="6">
    <location>
        <begin position="370"/>
        <end position="395"/>
    </location>
</feature>
<dbReference type="AlphaFoldDB" id="A0A7W7K8R6"/>
<evidence type="ECO:0000259" key="7">
    <source>
        <dbReference type="PROSITE" id="PS50850"/>
    </source>
</evidence>
<dbReference type="GO" id="GO:0022857">
    <property type="term" value="F:transmembrane transporter activity"/>
    <property type="evidence" value="ECO:0007669"/>
    <property type="project" value="InterPro"/>
</dbReference>
<keyword evidence="3 6" id="KW-0812">Transmembrane</keyword>
<keyword evidence="9" id="KW-1185">Reference proteome</keyword>
<dbReference type="EMBL" id="JACHLR010000005">
    <property type="protein sequence ID" value="MBB4858325.1"/>
    <property type="molecule type" value="Genomic_DNA"/>
</dbReference>
<feature type="transmembrane region" description="Helical" evidence="6">
    <location>
        <begin position="59"/>
        <end position="79"/>
    </location>
</feature>
<dbReference type="FunFam" id="1.20.1250.20:FF:000018">
    <property type="entry name" value="MFS transporter permease"/>
    <property type="match status" value="1"/>
</dbReference>
<feature type="transmembrane region" description="Helical" evidence="6">
    <location>
        <begin position="91"/>
        <end position="110"/>
    </location>
</feature>
<evidence type="ECO:0000256" key="5">
    <source>
        <dbReference type="ARBA" id="ARBA00023136"/>
    </source>
</evidence>
<dbReference type="InterPro" id="IPR036259">
    <property type="entry name" value="MFS_trans_sf"/>
</dbReference>
<reference evidence="8 9" key="1">
    <citation type="submission" date="2020-08" db="EMBL/GenBank/DDBJ databases">
        <title>Functional genomics of gut bacteria from endangered species of beetles.</title>
        <authorList>
            <person name="Carlos-Shanley C."/>
        </authorList>
    </citation>
    <scope>NUCLEOTIDE SEQUENCE [LARGE SCALE GENOMIC DNA]</scope>
    <source>
        <strain evidence="8 9">S00245</strain>
    </source>
</reference>
<keyword evidence="5 6" id="KW-0472">Membrane</keyword>
<comment type="caution">
    <text evidence="8">The sequence shown here is derived from an EMBL/GenBank/DDBJ whole genome shotgun (WGS) entry which is preliminary data.</text>
</comment>
<feature type="transmembrane region" description="Helical" evidence="6">
    <location>
        <begin position="21"/>
        <end position="39"/>
    </location>
</feature>
<dbReference type="GO" id="GO:0016020">
    <property type="term" value="C:membrane"/>
    <property type="evidence" value="ECO:0007669"/>
    <property type="project" value="UniProtKB-SubCell"/>
</dbReference>
<dbReference type="InterPro" id="IPR011701">
    <property type="entry name" value="MFS"/>
</dbReference>
<feature type="transmembrane region" description="Helical" evidence="6">
    <location>
        <begin position="250"/>
        <end position="272"/>
    </location>
</feature>
<feature type="transmembrane region" description="Helical" evidence="6">
    <location>
        <begin position="152"/>
        <end position="172"/>
    </location>
</feature>
<feature type="transmembrane region" description="Helical" evidence="6">
    <location>
        <begin position="341"/>
        <end position="363"/>
    </location>
</feature>
<dbReference type="CDD" id="cd17319">
    <property type="entry name" value="MFS_ExuT_GudP_like"/>
    <property type="match status" value="1"/>
</dbReference>
<dbReference type="Pfam" id="PF07690">
    <property type="entry name" value="MFS_1"/>
    <property type="match status" value="1"/>
</dbReference>